<sequence>MVWRRHHRQRMGVCRRLRTKGHHFRTCHIDERRTTIDCGIMGNFDIDGDKDRYCGTIERTLKVNFRTFHTFILECKWFGNVSRRHENGLYMVDSSMHHTGRSPIS</sequence>
<accession>A0A9D4URJ9</accession>
<dbReference type="AlphaFoldDB" id="A0A9D4URJ9"/>
<proteinExistence type="predicted"/>
<protein>
    <submittedName>
        <fullName evidence="1">Uncharacterized protein</fullName>
    </submittedName>
</protein>
<organism evidence="1 2">
    <name type="scientific">Adiantum capillus-veneris</name>
    <name type="common">Maidenhair fern</name>
    <dbReference type="NCBI Taxonomy" id="13818"/>
    <lineage>
        <taxon>Eukaryota</taxon>
        <taxon>Viridiplantae</taxon>
        <taxon>Streptophyta</taxon>
        <taxon>Embryophyta</taxon>
        <taxon>Tracheophyta</taxon>
        <taxon>Polypodiopsida</taxon>
        <taxon>Polypodiidae</taxon>
        <taxon>Polypodiales</taxon>
        <taxon>Pteridineae</taxon>
        <taxon>Pteridaceae</taxon>
        <taxon>Vittarioideae</taxon>
        <taxon>Adiantum</taxon>
    </lineage>
</organism>
<dbReference type="EMBL" id="JABFUD020000012">
    <property type="protein sequence ID" value="KAI5072795.1"/>
    <property type="molecule type" value="Genomic_DNA"/>
</dbReference>
<comment type="caution">
    <text evidence="1">The sequence shown here is derived from an EMBL/GenBank/DDBJ whole genome shotgun (WGS) entry which is preliminary data.</text>
</comment>
<dbReference type="Proteomes" id="UP000886520">
    <property type="component" value="Chromosome 12"/>
</dbReference>
<evidence type="ECO:0000313" key="2">
    <source>
        <dbReference type="Proteomes" id="UP000886520"/>
    </source>
</evidence>
<evidence type="ECO:0000313" key="1">
    <source>
        <dbReference type="EMBL" id="KAI5072795.1"/>
    </source>
</evidence>
<reference evidence="1" key="1">
    <citation type="submission" date="2021-01" db="EMBL/GenBank/DDBJ databases">
        <title>Adiantum capillus-veneris genome.</title>
        <authorList>
            <person name="Fang Y."/>
            <person name="Liao Q."/>
        </authorList>
    </citation>
    <scope>NUCLEOTIDE SEQUENCE</scope>
    <source>
        <strain evidence="1">H3</strain>
        <tissue evidence="1">Leaf</tissue>
    </source>
</reference>
<gene>
    <name evidence="1" type="ORF">GOP47_0012901</name>
</gene>
<name>A0A9D4URJ9_ADICA</name>
<keyword evidence="2" id="KW-1185">Reference proteome</keyword>